<dbReference type="KEGG" id="bgh:BDBG_02579"/>
<dbReference type="RefSeq" id="XP_031577169.1">
    <property type="nucleotide sequence ID" value="XM_031720846.1"/>
</dbReference>
<keyword evidence="3" id="KW-1185">Reference proteome</keyword>
<gene>
    <name evidence="2" type="ORF">BDBG_02579</name>
</gene>
<dbReference type="VEuPathDB" id="FungiDB:BDBG_02579"/>
<sequence>MYVSTEYFIPSNTFIGISRAIDDKVHMMETIARSLTYSLLQPSSQTVTDLTGVAQPFILVRWAWITLPGLVVLTRILFLSLVMLCTKRHNNVEVWKPSSLALLYHGLTTKAC</sequence>
<dbReference type="Proteomes" id="UP000002038">
    <property type="component" value="Unassembled WGS sequence"/>
</dbReference>
<evidence type="ECO:0000256" key="1">
    <source>
        <dbReference type="SAM" id="Phobius"/>
    </source>
</evidence>
<dbReference type="PANTHER" id="PTHR35394">
    <property type="entry name" value="DUF3176 DOMAIN-CONTAINING PROTEIN"/>
    <property type="match status" value="1"/>
</dbReference>
<keyword evidence="1" id="KW-0812">Transmembrane</keyword>
<protein>
    <submittedName>
        <fullName evidence="2">Uncharacterized protein</fullName>
    </submittedName>
</protein>
<keyword evidence="1" id="KW-0472">Membrane</keyword>
<dbReference type="OrthoDB" id="5376804at2759"/>
<name>A0A179UIR2_BLAGS</name>
<feature type="transmembrane region" description="Helical" evidence="1">
    <location>
        <begin position="62"/>
        <end position="86"/>
    </location>
</feature>
<dbReference type="AlphaFoldDB" id="A0A179UIR2"/>
<evidence type="ECO:0000313" key="3">
    <source>
        <dbReference type="Proteomes" id="UP000002038"/>
    </source>
</evidence>
<accession>A0A179UIR2</accession>
<dbReference type="EMBL" id="GG657450">
    <property type="protein sequence ID" value="OAT06352.1"/>
    <property type="molecule type" value="Genomic_DNA"/>
</dbReference>
<keyword evidence="1" id="KW-1133">Transmembrane helix</keyword>
<evidence type="ECO:0000313" key="2">
    <source>
        <dbReference type="EMBL" id="OAT06352.1"/>
    </source>
</evidence>
<organism evidence="2 3">
    <name type="scientific">Blastomyces gilchristii (strain SLH14081)</name>
    <name type="common">Blastomyces dermatitidis</name>
    <dbReference type="NCBI Taxonomy" id="559298"/>
    <lineage>
        <taxon>Eukaryota</taxon>
        <taxon>Fungi</taxon>
        <taxon>Dikarya</taxon>
        <taxon>Ascomycota</taxon>
        <taxon>Pezizomycotina</taxon>
        <taxon>Eurotiomycetes</taxon>
        <taxon>Eurotiomycetidae</taxon>
        <taxon>Onygenales</taxon>
        <taxon>Ajellomycetaceae</taxon>
        <taxon>Blastomyces</taxon>
    </lineage>
</organism>
<proteinExistence type="predicted"/>
<dbReference type="PANTHER" id="PTHR35394:SF5">
    <property type="entry name" value="DUF3176 DOMAIN-CONTAINING PROTEIN"/>
    <property type="match status" value="1"/>
</dbReference>
<dbReference type="GeneID" id="8506279"/>
<reference evidence="3" key="1">
    <citation type="journal article" date="2015" name="PLoS Genet.">
        <title>The dynamic genome and transcriptome of the human fungal pathogen Blastomyces and close relative Emmonsia.</title>
        <authorList>
            <person name="Munoz J.F."/>
            <person name="Gauthier G.M."/>
            <person name="Desjardins C.A."/>
            <person name="Gallo J.E."/>
            <person name="Holder J."/>
            <person name="Sullivan T.D."/>
            <person name="Marty A.J."/>
            <person name="Carmen J.C."/>
            <person name="Chen Z."/>
            <person name="Ding L."/>
            <person name="Gujja S."/>
            <person name="Magrini V."/>
            <person name="Misas E."/>
            <person name="Mitreva M."/>
            <person name="Priest M."/>
            <person name="Saif S."/>
            <person name="Whiston E.A."/>
            <person name="Young S."/>
            <person name="Zeng Q."/>
            <person name="Goldman W.E."/>
            <person name="Mardis E.R."/>
            <person name="Taylor J.W."/>
            <person name="McEwen J.G."/>
            <person name="Clay O.K."/>
            <person name="Klein B.S."/>
            <person name="Cuomo C.A."/>
        </authorList>
    </citation>
    <scope>NUCLEOTIDE SEQUENCE [LARGE SCALE GENOMIC DNA]</scope>
    <source>
        <strain evidence="3">SLH14081</strain>
    </source>
</reference>